<dbReference type="SUPFAM" id="SSF56219">
    <property type="entry name" value="DNase I-like"/>
    <property type="match status" value="1"/>
</dbReference>
<evidence type="ECO:0000256" key="1">
    <source>
        <dbReference type="SAM" id="MobiDB-lite"/>
    </source>
</evidence>
<dbReference type="CDD" id="cd09076">
    <property type="entry name" value="L1-EN"/>
    <property type="match status" value="1"/>
</dbReference>
<feature type="domain" description="Reverse transcriptase" evidence="2">
    <location>
        <begin position="731"/>
        <end position="1003"/>
    </location>
</feature>
<dbReference type="PANTHER" id="PTHR47027:SF20">
    <property type="entry name" value="REVERSE TRANSCRIPTASE-LIKE PROTEIN WITH RNA-DIRECTED DNA POLYMERASE DOMAIN"/>
    <property type="match status" value="1"/>
</dbReference>
<dbReference type="InterPro" id="IPR036691">
    <property type="entry name" value="Endo/exonu/phosph_ase_sf"/>
</dbReference>
<protein>
    <recommendedName>
        <fullName evidence="2">Reverse transcriptase domain-containing protein</fullName>
    </recommendedName>
</protein>
<evidence type="ECO:0000313" key="4">
    <source>
        <dbReference type="Proteomes" id="UP000324629"/>
    </source>
</evidence>
<reference evidence="3 4" key="1">
    <citation type="journal article" date="2019" name="Gigascience">
        <title>Whole-genome sequence of the oriental lung fluke Paragonimus westermani.</title>
        <authorList>
            <person name="Oey H."/>
            <person name="Zakrzewski M."/>
            <person name="Narain K."/>
            <person name="Devi K.R."/>
            <person name="Agatsuma T."/>
            <person name="Nawaratna S."/>
            <person name="Gobert G.N."/>
            <person name="Jones M.K."/>
            <person name="Ragan M.A."/>
            <person name="McManus D.P."/>
            <person name="Krause L."/>
        </authorList>
    </citation>
    <scope>NUCLEOTIDE SEQUENCE [LARGE SCALE GENOMIC DNA]</scope>
    <source>
        <strain evidence="3 4">IND2009</strain>
    </source>
</reference>
<dbReference type="SUPFAM" id="SSF56672">
    <property type="entry name" value="DNA/RNA polymerases"/>
    <property type="match status" value="1"/>
</dbReference>
<gene>
    <name evidence="3" type="ORF">DEA37_0003702</name>
</gene>
<dbReference type="CDD" id="cd01650">
    <property type="entry name" value="RT_nLTR_like"/>
    <property type="match status" value="1"/>
</dbReference>
<comment type="caution">
    <text evidence="3">The sequence shown here is derived from an EMBL/GenBank/DDBJ whole genome shotgun (WGS) entry which is preliminary data.</text>
</comment>
<dbReference type="PROSITE" id="PS50878">
    <property type="entry name" value="RT_POL"/>
    <property type="match status" value="1"/>
</dbReference>
<evidence type="ECO:0000259" key="2">
    <source>
        <dbReference type="PROSITE" id="PS50878"/>
    </source>
</evidence>
<feature type="region of interest" description="Disordered" evidence="1">
    <location>
        <begin position="151"/>
        <end position="175"/>
    </location>
</feature>
<dbReference type="PANTHER" id="PTHR47027">
    <property type="entry name" value="REVERSE TRANSCRIPTASE DOMAIN-CONTAINING PROTEIN"/>
    <property type="match status" value="1"/>
</dbReference>
<dbReference type="Proteomes" id="UP000324629">
    <property type="component" value="Unassembled WGS sequence"/>
</dbReference>
<dbReference type="InterPro" id="IPR043128">
    <property type="entry name" value="Rev_trsase/Diguanyl_cyclase"/>
</dbReference>
<dbReference type="EMBL" id="QNGE01003012">
    <property type="protein sequence ID" value="KAA3674636.1"/>
    <property type="molecule type" value="Genomic_DNA"/>
</dbReference>
<dbReference type="Gene3D" id="3.30.70.270">
    <property type="match status" value="1"/>
</dbReference>
<dbReference type="Gene3D" id="3.60.10.10">
    <property type="entry name" value="Endonuclease/exonuclease/phosphatase"/>
    <property type="match status" value="1"/>
</dbReference>
<sequence length="1081" mass="121339">MLAARKQNYGEKLDQFVRWLKALASEEGVASGRATAYNTQASEQVERLNGTLWCTTTLSLSLPDLLTAKWEVVLDDALNSITSLLCIVTNATSHERLFANNRRPTSDTTLPAWLTKPGPLLFREYVRQSKPGPLVKEVQLLGQTFESEARGGVPQVNPLPRHKRPGSIRSYRSLNSDITNRPRLSPTVLPPISSAFHVPSGDNCFLRPRQLVNIGAFNVRTLRQIGQQAALASTLSSLELDVCCVSETRVYDSSTVIHLSSPLDSCRSKRFCLRVSGDAEAESHGRAGVGIALSSRAEQCLLDWIPVNSRLCAVRLNTSVKVCRRKSERRCVFIISAYAPTDSCPDAAKDAFYDALVDLLRQSKHSDIIILAGDFNAQLGRLSSDEKRLGGMFGVRAQRTDNGERLLQLCASHGLYISSTAFQHRKKHCVTWRPPCASQPWTQLDHIAVSYRWRHSVKDCRAFWSNHLDSDHAVVRARFVLSFAQRTYARKCKVFNWHSSDEDVKNAYQKALAEKLPSSSQTNDPNEHWEQIAGAMKACCEQARSEGAVQFRQNWISVTSINLMNKRRSIPPGSEYDDDRRELKRMLTKSLRKDREHYLVQQSKEMEKAFLSGNSRRLFSLIRGCTGRQVGVSETICEKDGSLITSQSRRLDRWAEHFEEQFSWPQPDHVDDGTRLVSYCIPDGPPLESEVFLELKLMKRNKAPGPDLLSPSLFKDGGVRLLSELTKLLQTIWETEEVPRDWCLSTVIPVFKKGSRSLCDNHRGISLVSVASKLLTGLILRRLTKPRESQIREEQAGFRSGRGCVDHIFTLRRILEHRHSYRQPTAVVFLDLRAAFDSVARNVLWSCLLRKGVPEKYVNLLRSLYAHSASRVRVYGQLSRAFITSSGVRQGCPISPFLFNFVMDDILEGALRESSGLGVELLPGARLTDLEYADDIVLLSPSAEDMQTMLNKVSDRAGLYGMHFAPSKCKVLLQDWGISTPTFFIAGNPLETVDSFTYLGSTISSACNIADEISARIAKARVAFAKLRHLWRRKDVRLSLKGRVYNACVGSILPYFSETWSVHKEDINSLACSLSPPIGPH</sequence>
<proteinExistence type="predicted"/>
<dbReference type="InterPro" id="IPR043502">
    <property type="entry name" value="DNA/RNA_pol_sf"/>
</dbReference>
<name>A0A5J4NG74_9TREM</name>
<dbReference type="InterPro" id="IPR005135">
    <property type="entry name" value="Endo/exonuclease/phosphatase"/>
</dbReference>
<dbReference type="InterPro" id="IPR000477">
    <property type="entry name" value="RT_dom"/>
</dbReference>
<keyword evidence="4" id="KW-1185">Reference proteome</keyword>
<dbReference type="Pfam" id="PF03372">
    <property type="entry name" value="Exo_endo_phos"/>
    <property type="match status" value="1"/>
</dbReference>
<evidence type="ECO:0000313" key="3">
    <source>
        <dbReference type="EMBL" id="KAA3674636.1"/>
    </source>
</evidence>
<accession>A0A5J4NG74</accession>
<dbReference type="AlphaFoldDB" id="A0A5J4NG74"/>
<dbReference type="GO" id="GO:0003824">
    <property type="term" value="F:catalytic activity"/>
    <property type="evidence" value="ECO:0007669"/>
    <property type="project" value="InterPro"/>
</dbReference>
<dbReference type="Pfam" id="PF00078">
    <property type="entry name" value="RVT_1"/>
    <property type="match status" value="1"/>
</dbReference>
<organism evidence="3 4">
    <name type="scientific">Paragonimus westermani</name>
    <dbReference type="NCBI Taxonomy" id="34504"/>
    <lineage>
        <taxon>Eukaryota</taxon>
        <taxon>Metazoa</taxon>
        <taxon>Spiralia</taxon>
        <taxon>Lophotrochozoa</taxon>
        <taxon>Platyhelminthes</taxon>
        <taxon>Trematoda</taxon>
        <taxon>Digenea</taxon>
        <taxon>Plagiorchiida</taxon>
        <taxon>Troglotremata</taxon>
        <taxon>Troglotrematidae</taxon>
        <taxon>Paragonimus</taxon>
    </lineage>
</organism>